<dbReference type="GO" id="GO:0016279">
    <property type="term" value="F:protein-lysine N-methyltransferase activity"/>
    <property type="evidence" value="ECO:0007669"/>
    <property type="project" value="TreeGrafter"/>
</dbReference>
<reference evidence="1" key="1">
    <citation type="journal article" date="2020" name="Stud. Mycol.">
        <title>101 Dothideomycetes genomes: a test case for predicting lifestyles and emergence of pathogens.</title>
        <authorList>
            <person name="Haridas S."/>
            <person name="Albert R."/>
            <person name="Binder M."/>
            <person name="Bloem J."/>
            <person name="Labutti K."/>
            <person name="Salamov A."/>
            <person name="Andreopoulos B."/>
            <person name="Baker S."/>
            <person name="Barry K."/>
            <person name="Bills G."/>
            <person name="Bluhm B."/>
            <person name="Cannon C."/>
            <person name="Castanera R."/>
            <person name="Culley D."/>
            <person name="Daum C."/>
            <person name="Ezra D."/>
            <person name="Gonzalez J."/>
            <person name="Henrissat B."/>
            <person name="Kuo A."/>
            <person name="Liang C."/>
            <person name="Lipzen A."/>
            <person name="Lutzoni F."/>
            <person name="Magnuson J."/>
            <person name="Mondo S."/>
            <person name="Nolan M."/>
            <person name="Ohm R."/>
            <person name="Pangilinan J."/>
            <person name="Park H.-J."/>
            <person name="Ramirez L."/>
            <person name="Alfaro M."/>
            <person name="Sun H."/>
            <person name="Tritt A."/>
            <person name="Yoshinaga Y."/>
            <person name="Zwiers L.-H."/>
            <person name="Turgeon B."/>
            <person name="Goodwin S."/>
            <person name="Spatafora J."/>
            <person name="Crous P."/>
            <person name="Grigoriev I."/>
        </authorList>
    </citation>
    <scope>NUCLEOTIDE SEQUENCE</scope>
    <source>
        <strain evidence="1">CBS 113389</strain>
    </source>
</reference>
<dbReference type="OrthoDB" id="441812at2759"/>
<dbReference type="GeneID" id="54474232"/>
<dbReference type="SUPFAM" id="SSF82199">
    <property type="entry name" value="SET domain"/>
    <property type="match status" value="1"/>
</dbReference>
<dbReference type="EMBL" id="MU001634">
    <property type="protein sequence ID" value="KAF2484113.1"/>
    <property type="molecule type" value="Genomic_DNA"/>
</dbReference>
<sequence length="484" mass="53903">MIRRGKTEGWLQLPPEARLAWVTLNDVHFNLTQPGVVEGRGGALLATQDLDADDQAHRVLLTVPRDLILSLERVREHAKVDRDFREVLESLGDLGRTPRGAILSFLILQASISSPHLPYHVGVRSAFSDYVKSLPMEKLPTTWNAEELQLLVGTTLGQATGAKMKSLRHEYELLCSSVEHTRWYQAVQDHLDFDDWLQADAMYRSRALDFPNIGHCMVPCIDLANHAAGDATVALYEKTANGDAVLLLIDGKTVSRGEEVTITYGDEKGASEMLFSYGFLDSGMDSAQTMLLSLTLPPEDRYRAAKARIADCAPGFNISETPDGGVRWEGDYVWLLCVTEEDDLHFALARTVDGVEDEVQPLFQGKELTGGAAGLRTRLSGTPLWDVYHLRAISILQERVFSQMQILYSTEEEVAARANGADSAIPSSTFDAAMKLRELEFSLLNKAYETFEHKKLELAQSSVVTRYLAEMREEDLDHVPDDFS</sequence>
<dbReference type="PANTHER" id="PTHR13271">
    <property type="entry name" value="UNCHARACTERIZED PUTATIVE METHYLTRANSFERASE"/>
    <property type="match status" value="1"/>
</dbReference>
<dbReference type="RefSeq" id="XP_033590683.1">
    <property type="nucleotide sequence ID" value="XM_033733230.1"/>
</dbReference>
<accession>A0A6A6PX97</accession>
<dbReference type="InterPro" id="IPR046341">
    <property type="entry name" value="SET_dom_sf"/>
</dbReference>
<proteinExistence type="predicted"/>
<evidence type="ECO:0000313" key="1">
    <source>
        <dbReference type="EMBL" id="KAF2484113.1"/>
    </source>
</evidence>
<evidence type="ECO:0008006" key="3">
    <source>
        <dbReference type="Google" id="ProtNLM"/>
    </source>
</evidence>
<dbReference type="Proteomes" id="UP000799767">
    <property type="component" value="Unassembled WGS sequence"/>
</dbReference>
<dbReference type="GO" id="GO:0005634">
    <property type="term" value="C:nucleus"/>
    <property type="evidence" value="ECO:0007669"/>
    <property type="project" value="TreeGrafter"/>
</dbReference>
<gene>
    <name evidence="1" type="ORF">BDY17DRAFT_294997</name>
</gene>
<evidence type="ECO:0000313" key="2">
    <source>
        <dbReference type="Proteomes" id="UP000799767"/>
    </source>
</evidence>
<dbReference type="PANTHER" id="PTHR13271:SF76">
    <property type="entry name" value="SET DOMAIN-CONTAINING PROTEIN 8"/>
    <property type="match status" value="1"/>
</dbReference>
<dbReference type="CDD" id="cd10527">
    <property type="entry name" value="SET_LSMT"/>
    <property type="match status" value="1"/>
</dbReference>
<dbReference type="InterPro" id="IPR050600">
    <property type="entry name" value="SETD3_SETD6_MTase"/>
</dbReference>
<dbReference type="Gene3D" id="3.90.1410.10">
    <property type="entry name" value="set domain protein methyltransferase, domain 1"/>
    <property type="match status" value="1"/>
</dbReference>
<keyword evidence="2" id="KW-1185">Reference proteome</keyword>
<organism evidence="1 2">
    <name type="scientific">Neohortaea acidophila</name>
    <dbReference type="NCBI Taxonomy" id="245834"/>
    <lineage>
        <taxon>Eukaryota</taxon>
        <taxon>Fungi</taxon>
        <taxon>Dikarya</taxon>
        <taxon>Ascomycota</taxon>
        <taxon>Pezizomycotina</taxon>
        <taxon>Dothideomycetes</taxon>
        <taxon>Dothideomycetidae</taxon>
        <taxon>Mycosphaerellales</taxon>
        <taxon>Teratosphaeriaceae</taxon>
        <taxon>Neohortaea</taxon>
    </lineage>
</organism>
<name>A0A6A6PX97_9PEZI</name>
<protein>
    <recommendedName>
        <fullName evidence="3">SET domain-containing protein</fullName>
    </recommendedName>
</protein>
<dbReference type="AlphaFoldDB" id="A0A6A6PX97"/>